<reference evidence="2" key="2">
    <citation type="journal article" date="2023" name="Microorganisms">
        <title>Isolation and Genomic Characteristics of Cat-Borne Campylobacter felis sp. nov. and Sheep-Borne Campylobacter ovis sp. nov.</title>
        <authorList>
            <person name="Wang H."/>
            <person name="Li Y."/>
            <person name="Gu Y."/>
            <person name="Zhou G."/>
            <person name="Chen X."/>
            <person name="Zhang X."/>
            <person name="Shao Z."/>
            <person name="Zhang J."/>
            <person name="Zhang M."/>
        </authorList>
    </citation>
    <scope>NUCLEOTIDE SEQUENCE</scope>
    <source>
        <strain evidence="2">PS10</strain>
    </source>
</reference>
<dbReference type="RefSeq" id="WP_284937113.1">
    <property type="nucleotide sequence ID" value="NZ_JANURM010000002.1"/>
</dbReference>
<sequence>MVKDIKLTNENLRDFWAFMVTSSRQARKSALFNTLGVFAEIMIAFFVLDLIFATNFLTPLGLVLATLWLVFYPKFLRKKQVKILKSVARNDEIKDMKFELNDENFAFFSGEKDEKSTFNFIDISEIYECKNIFIVFLFDKIHIILPKDDQTLLIVSNLAKNAKKNILKFENLAYDGVVLG</sequence>
<feature type="transmembrane region" description="Helical" evidence="1">
    <location>
        <begin position="57"/>
        <end position="76"/>
    </location>
</feature>
<evidence type="ECO:0008006" key="4">
    <source>
        <dbReference type="Google" id="ProtNLM"/>
    </source>
</evidence>
<comment type="caution">
    <text evidence="2">The sequence shown here is derived from an EMBL/GenBank/DDBJ whole genome shotgun (WGS) entry which is preliminary data.</text>
</comment>
<keyword evidence="1" id="KW-0472">Membrane</keyword>
<evidence type="ECO:0000313" key="2">
    <source>
        <dbReference type="EMBL" id="MDL0088467.1"/>
    </source>
</evidence>
<keyword evidence="1" id="KW-1133">Transmembrane helix</keyword>
<dbReference type="Proteomes" id="UP001173801">
    <property type="component" value="Unassembled WGS sequence"/>
</dbReference>
<evidence type="ECO:0000313" key="3">
    <source>
        <dbReference type="Proteomes" id="UP001173801"/>
    </source>
</evidence>
<dbReference type="EMBL" id="JANURM010000002">
    <property type="protein sequence ID" value="MDL0088467.1"/>
    <property type="molecule type" value="Genomic_DNA"/>
</dbReference>
<proteinExistence type="predicted"/>
<keyword evidence="1" id="KW-0812">Transmembrane</keyword>
<evidence type="ECO:0000256" key="1">
    <source>
        <dbReference type="SAM" id="Phobius"/>
    </source>
</evidence>
<accession>A0ABT7HNF8</accession>
<protein>
    <recommendedName>
        <fullName evidence="4">YcxB-like protein domain-containing protein</fullName>
    </recommendedName>
</protein>
<feature type="transmembrane region" description="Helical" evidence="1">
    <location>
        <begin position="30"/>
        <end position="51"/>
    </location>
</feature>
<reference evidence="2" key="1">
    <citation type="submission" date="2022-08" db="EMBL/GenBank/DDBJ databases">
        <authorList>
            <person name="Wang H."/>
        </authorList>
    </citation>
    <scope>NUCLEOTIDE SEQUENCE</scope>
    <source>
        <strain evidence="2">PS10</strain>
    </source>
</reference>
<organism evidence="2 3">
    <name type="scientific">Campylobacter gastrosuis</name>
    <dbReference type="NCBI Taxonomy" id="2974576"/>
    <lineage>
        <taxon>Bacteria</taxon>
        <taxon>Pseudomonadati</taxon>
        <taxon>Campylobacterota</taxon>
        <taxon>Epsilonproteobacteria</taxon>
        <taxon>Campylobacterales</taxon>
        <taxon>Campylobacteraceae</taxon>
        <taxon>Campylobacter</taxon>
    </lineage>
</organism>
<gene>
    <name evidence="2" type="ORF">NYG85_03625</name>
</gene>
<keyword evidence="3" id="KW-1185">Reference proteome</keyword>
<name>A0ABT7HNF8_9BACT</name>